<evidence type="ECO:0000256" key="1">
    <source>
        <dbReference type="ARBA" id="ARBA00022722"/>
    </source>
</evidence>
<dbReference type="EMBL" id="FORR01000011">
    <property type="protein sequence ID" value="SFJ51456.1"/>
    <property type="molecule type" value="Genomic_DNA"/>
</dbReference>
<accession>A0A1I3S1Q8</accession>
<sequence length="224" mass="26098">MKQWMVYVGILTSCLLLATSCHFEMNRKTAYVEKVIDGDTIHLTEPVMGTKKVRLVSVDAPETNYQGQAQHPWGEKAKNFLMDLLPAGTRIDLEWDQEAKDRYGRLLAHVWKGDTDVNKELIRHGHAVTYYIDPNMKYFEEYQSAYLRSKREGKGMWNPDQPISALPFEFRDQVSGQVQDKYVGNYDTRQYVPPDQYKSIPIEKRIFFLKEEDAKKAGYKKMDS</sequence>
<keyword evidence="4" id="KW-0732">Signal</keyword>
<dbReference type="PROSITE" id="PS01284">
    <property type="entry name" value="TNASE_2"/>
    <property type="match status" value="1"/>
</dbReference>
<evidence type="ECO:0000259" key="5">
    <source>
        <dbReference type="PROSITE" id="PS50830"/>
    </source>
</evidence>
<dbReference type="Pfam" id="PF00565">
    <property type="entry name" value="SNase"/>
    <property type="match status" value="1"/>
</dbReference>
<dbReference type="GO" id="GO:0016787">
    <property type="term" value="F:hydrolase activity"/>
    <property type="evidence" value="ECO:0007669"/>
    <property type="project" value="UniProtKB-KW"/>
</dbReference>
<keyword evidence="3" id="KW-0378">Hydrolase</keyword>
<dbReference type="SUPFAM" id="SSF50199">
    <property type="entry name" value="Staphylococcal nuclease"/>
    <property type="match status" value="1"/>
</dbReference>
<dbReference type="PANTHER" id="PTHR12302">
    <property type="entry name" value="EBNA2 BINDING PROTEIN P100"/>
    <property type="match status" value="1"/>
</dbReference>
<evidence type="ECO:0000256" key="4">
    <source>
        <dbReference type="SAM" id="SignalP"/>
    </source>
</evidence>
<feature type="domain" description="TNase-like" evidence="5">
    <location>
        <begin position="26"/>
        <end position="159"/>
    </location>
</feature>
<dbReference type="InterPro" id="IPR016071">
    <property type="entry name" value="Staphylococal_nuclease_OB-fold"/>
</dbReference>
<feature type="chain" id="PRO_5039352776" evidence="4">
    <location>
        <begin position="19"/>
        <end position="224"/>
    </location>
</feature>
<evidence type="ECO:0000256" key="3">
    <source>
        <dbReference type="ARBA" id="ARBA00022801"/>
    </source>
</evidence>
<keyword evidence="2 6" id="KW-0255">Endonuclease</keyword>
<proteinExistence type="predicted"/>
<dbReference type="GO" id="GO:0003676">
    <property type="term" value="F:nucleic acid binding"/>
    <property type="evidence" value="ECO:0007669"/>
    <property type="project" value="InterPro"/>
</dbReference>
<dbReference type="PROSITE" id="PS51257">
    <property type="entry name" value="PROKAR_LIPOPROTEIN"/>
    <property type="match status" value="1"/>
</dbReference>
<dbReference type="STRING" id="46223.SAMN05421852_11186"/>
<name>A0A1I3S1Q8_9BACL</name>
<dbReference type="AlphaFoldDB" id="A0A1I3S1Q8"/>
<dbReference type="RefSeq" id="WP_245739840.1">
    <property type="nucleotide sequence ID" value="NZ_FORR01000011.1"/>
</dbReference>
<gene>
    <name evidence="6" type="ORF">SAMN05421852_11186</name>
</gene>
<reference evidence="6 7" key="1">
    <citation type="submission" date="2016-10" db="EMBL/GenBank/DDBJ databases">
        <authorList>
            <person name="de Groot N.N."/>
        </authorList>
    </citation>
    <scope>NUCLEOTIDE SEQUENCE [LARGE SCALE GENOMIC DNA]</scope>
    <source>
        <strain evidence="6 7">DSM 44778</strain>
    </source>
</reference>
<dbReference type="PROSITE" id="PS01123">
    <property type="entry name" value="TNASE_1"/>
    <property type="match status" value="1"/>
</dbReference>
<dbReference type="GO" id="GO:0004519">
    <property type="term" value="F:endonuclease activity"/>
    <property type="evidence" value="ECO:0007669"/>
    <property type="project" value="UniProtKB-KW"/>
</dbReference>
<dbReference type="PROSITE" id="PS50830">
    <property type="entry name" value="TNASE_3"/>
    <property type="match status" value="1"/>
</dbReference>
<evidence type="ECO:0000256" key="2">
    <source>
        <dbReference type="ARBA" id="ARBA00022759"/>
    </source>
</evidence>
<evidence type="ECO:0000313" key="7">
    <source>
        <dbReference type="Proteomes" id="UP000199545"/>
    </source>
</evidence>
<dbReference type="PANTHER" id="PTHR12302:SF3">
    <property type="entry name" value="SERINE_THREONINE-PROTEIN KINASE 31"/>
    <property type="match status" value="1"/>
</dbReference>
<evidence type="ECO:0000313" key="6">
    <source>
        <dbReference type="EMBL" id="SFJ51456.1"/>
    </source>
</evidence>
<dbReference type="InterPro" id="IPR035437">
    <property type="entry name" value="SNase_OB-fold_sf"/>
</dbReference>
<dbReference type="SMART" id="SM00318">
    <property type="entry name" value="SNc"/>
    <property type="match status" value="1"/>
</dbReference>
<feature type="signal peptide" evidence="4">
    <location>
        <begin position="1"/>
        <end position="18"/>
    </location>
</feature>
<dbReference type="InterPro" id="IPR002071">
    <property type="entry name" value="Thermonucl_AS"/>
</dbReference>
<dbReference type="Gene3D" id="2.40.50.90">
    <property type="match status" value="1"/>
</dbReference>
<protein>
    <submittedName>
        <fullName evidence="6">Endonuclease YncB, thermonuclease family</fullName>
    </submittedName>
</protein>
<keyword evidence="1" id="KW-0540">Nuclease</keyword>
<organism evidence="6 7">
    <name type="scientific">Thermoflavimicrobium dichotomicum</name>
    <dbReference type="NCBI Taxonomy" id="46223"/>
    <lineage>
        <taxon>Bacteria</taxon>
        <taxon>Bacillati</taxon>
        <taxon>Bacillota</taxon>
        <taxon>Bacilli</taxon>
        <taxon>Bacillales</taxon>
        <taxon>Thermoactinomycetaceae</taxon>
        <taxon>Thermoflavimicrobium</taxon>
    </lineage>
</organism>
<dbReference type="Proteomes" id="UP000199545">
    <property type="component" value="Unassembled WGS sequence"/>
</dbReference>
<keyword evidence="7" id="KW-1185">Reference proteome</keyword>